<keyword evidence="2" id="KW-1185">Reference proteome</keyword>
<sequence length="348" mass="36893">MYAWHAPRRAARRFPPWGTPVGTTTTARRIPRHSRSGHSQGGAVHAAARAKETACKAASPCQRDSPPSPPPPPAPPPPSPHAQRPSLRSTCPLQRGGERRPLRRARTRCPPPPPPPPPPPTLSVSALTPTTREERHAPFCAFAVSGGNGRRGGPPPNTPTVPLAVGSPPSRGHVRGSPARGEGGGVTAAAAAQAPCRQRLTRAAHARRGGRCATGGSFGRKHRGRPARCPASLPHWTRSVTGWSGQRSGAWCKRRSGRRRCGRIQRPHSPTSVRAVLHLGRAAWAGPLERARRVASPFPPRPPPPPLLPTRRAARRPRPWRSRPAAAVAAFKLTRRSGTAANGGAAAA</sequence>
<gene>
    <name evidence="1" type="ORF">I4F81_007313</name>
</gene>
<proteinExistence type="predicted"/>
<dbReference type="Proteomes" id="UP000798662">
    <property type="component" value="Chromosome 2"/>
</dbReference>
<accession>A0ACC3C455</accession>
<evidence type="ECO:0000313" key="2">
    <source>
        <dbReference type="Proteomes" id="UP000798662"/>
    </source>
</evidence>
<protein>
    <submittedName>
        <fullName evidence="1">Uncharacterized protein</fullName>
    </submittedName>
</protein>
<evidence type="ECO:0000313" key="1">
    <source>
        <dbReference type="EMBL" id="KAK1864770.1"/>
    </source>
</evidence>
<name>A0ACC3C455_PYRYE</name>
<dbReference type="EMBL" id="CM020619">
    <property type="protein sequence ID" value="KAK1864770.1"/>
    <property type="molecule type" value="Genomic_DNA"/>
</dbReference>
<comment type="caution">
    <text evidence="1">The sequence shown here is derived from an EMBL/GenBank/DDBJ whole genome shotgun (WGS) entry which is preliminary data.</text>
</comment>
<organism evidence="1 2">
    <name type="scientific">Pyropia yezoensis</name>
    <name type="common">Susabi-nori</name>
    <name type="synonym">Porphyra yezoensis</name>
    <dbReference type="NCBI Taxonomy" id="2788"/>
    <lineage>
        <taxon>Eukaryota</taxon>
        <taxon>Rhodophyta</taxon>
        <taxon>Bangiophyceae</taxon>
        <taxon>Bangiales</taxon>
        <taxon>Bangiaceae</taxon>
        <taxon>Pyropia</taxon>
    </lineage>
</organism>
<reference evidence="1" key="1">
    <citation type="submission" date="2019-11" db="EMBL/GenBank/DDBJ databases">
        <title>Nori genome reveals adaptations in red seaweeds to the harsh intertidal environment.</title>
        <authorList>
            <person name="Wang D."/>
            <person name="Mao Y."/>
        </authorList>
    </citation>
    <scope>NUCLEOTIDE SEQUENCE</scope>
    <source>
        <tissue evidence="1">Gametophyte</tissue>
    </source>
</reference>